<evidence type="ECO:0000256" key="4">
    <source>
        <dbReference type="ARBA" id="ARBA00022475"/>
    </source>
</evidence>
<dbReference type="PROSITE" id="PS50893">
    <property type="entry name" value="ABC_TRANSPORTER_2"/>
    <property type="match status" value="2"/>
</dbReference>
<dbReference type="Proteomes" id="UP000298781">
    <property type="component" value="Chromosome"/>
</dbReference>
<dbReference type="InterPro" id="IPR003439">
    <property type="entry name" value="ABC_transporter-like_ATP-bd"/>
</dbReference>
<keyword evidence="7" id="KW-0472">Membrane</keyword>
<keyword evidence="5" id="KW-0547">Nucleotide-binding</keyword>
<dbReference type="Pfam" id="PF00005">
    <property type="entry name" value="ABC_tran"/>
    <property type="match status" value="2"/>
</dbReference>
<dbReference type="NCBIfam" id="NF007739">
    <property type="entry name" value="PRK10419.1"/>
    <property type="match status" value="2"/>
</dbReference>
<feature type="compositionally biased region" description="Basic residues" evidence="8">
    <location>
        <begin position="7"/>
        <end position="26"/>
    </location>
</feature>
<evidence type="ECO:0000256" key="5">
    <source>
        <dbReference type="ARBA" id="ARBA00022741"/>
    </source>
</evidence>
<comment type="similarity">
    <text evidence="2">Belongs to the ABC transporter superfamily.</text>
</comment>
<keyword evidence="6 10" id="KW-0067">ATP-binding</keyword>
<evidence type="ECO:0000256" key="6">
    <source>
        <dbReference type="ARBA" id="ARBA00022840"/>
    </source>
</evidence>
<feature type="domain" description="ABC transporter" evidence="9">
    <location>
        <begin position="320"/>
        <end position="568"/>
    </location>
</feature>
<dbReference type="OrthoDB" id="9802264at2"/>
<dbReference type="Pfam" id="PF08352">
    <property type="entry name" value="oligo_HPY"/>
    <property type="match status" value="2"/>
</dbReference>
<proteinExistence type="inferred from homology"/>
<feature type="region of interest" description="Disordered" evidence="8">
    <location>
        <begin position="1"/>
        <end position="37"/>
    </location>
</feature>
<dbReference type="EMBL" id="CP039690">
    <property type="protein sequence ID" value="QCI64536.1"/>
    <property type="molecule type" value="Genomic_DNA"/>
</dbReference>
<accession>A0A4D7B4C8</accession>
<evidence type="ECO:0000256" key="1">
    <source>
        <dbReference type="ARBA" id="ARBA00004417"/>
    </source>
</evidence>
<dbReference type="InterPro" id="IPR003593">
    <property type="entry name" value="AAA+_ATPase"/>
</dbReference>
<dbReference type="PANTHER" id="PTHR43297">
    <property type="entry name" value="OLIGOPEPTIDE TRANSPORT ATP-BINDING PROTEIN APPD"/>
    <property type="match status" value="1"/>
</dbReference>
<evidence type="ECO:0000259" key="9">
    <source>
        <dbReference type="PROSITE" id="PS50893"/>
    </source>
</evidence>
<organism evidence="10 11">
    <name type="scientific">Phreatobacter stygius</name>
    <dbReference type="NCBI Taxonomy" id="1940610"/>
    <lineage>
        <taxon>Bacteria</taxon>
        <taxon>Pseudomonadati</taxon>
        <taxon>Pseudomonadota</taxon>
        <taxon>Alphaproteobacteria</taxon>
        <taxon>Hyphomicrobiales</taxon>
        <taxon>Phreatobacteraceae</taxon>
        <taxon>Phreatobacter</taxon>
    </lineage>
</organism>
<dbReference type="GO" id="GO:0055085">
    <property type="term" value="P:transmembrane transport"/>
    <property type="evidence" value="ECO:0007669"/>
    <property type="project" value="UniProtKB-ARBA"/>
</dbReference>
<dbReference type="PROSITE" id="PS00211">
    <property type="entry name" value="ABC_TRANSPORTER_1"/>
    <property type="match status" value="2"/>
</dbReference>
<dbReference type="NCBIfam" id="NF008453">
    <property type="entry name" value="PRK11308.1"/>
    <property type="match status" value="2"/>
</dbReference>
<protein>
    <submittedName>
        <fullName evidence="10">ABC transporter ATP-binding protein</fullName>
    </submittedName>
</protein>
<dbReference type="Gene3D" id="3.40.50.300">
    <property type="entry name" value="P-loop containing nucleotide triphosphate hydrolases"/>
    <property type="match status" value="2"/>
</dbReference>
<dbReference type="GO" id="GO:0015833">
    <property type="term" value="P:peptide transport"/>
    <property type="evidence" value="ECO:0007669"/>
    <property type="project" value="InterPro"/>
</dbReference>
<dbReference type="FunFam" id="3.40.50.300:FF:000016">
    <property type="entry name" value="Oligopeptide ABC transporter ATP-binding component"/>
    <property type="match status" value="2"/>
</dbReference>
<evidence type="ECO:0000313" key="10">
    <source>
        <dbReference type="EMBL" id="QCI64536.1"/>
    </source>
</evidence>
<dbReference type="SMART" id="SM00382">
    <property type="entry name" value="AAA"/>
    <property type="match status" value="2"/>
</dbReference>
<keyword evidence="4" id="KW-1003">Cell membrane</keyword>
<dbReference type="GO" id="GO:0005886">
    <property type="term" value="C:plasma membrane"/>
    <property type="evidence" value="ECO:0007669"/>
    <property type="project" value="UniProtKB-SubCell"/>
</dbReference>
<comment type="subcellular location">
    <subcellularLocation>
        <location evidence="1">Cell inner membrane</location>
        <topology evidence="1">Peripheral membrane protein</topology>
    </subcellularLocation>
</comment>
<sequence length="585" mass="63231">MVDQLHSRRGHLRHRAGAQPGRRRAQRCAQPDAQEGSTMTVAAVQTPILSVRDLTIALPAGADRPHAVENISFDVAAREVLCIVGESGSGKSITAHAVMGLLPRNLVSRSGDITLGGASLTGRSEDQMRAVRGRQIGMIFQEPMTSLNPVQRIGDQITEVFKAHGLLMPLERAERAVALLAEVGLPEPAQLMRAFPHQLSGGQRQRVMIAMALALEPRLLIADEPTTALDVTTQGQILKLIERLRRDRDMGVLFITHDFGVVDDIADRVAVMRQGRLVETGSAAEVLRAPSHAYTKSLLAAVPSLTPPPAGPRPHAATALAVENLEKTYVTSVGFFRPPRVVSAAADVSFTLRRGETLGIVGESGSGKSTVGKCLVRLLEPNGGAIRLGDVDLMALRGSRLRPLRRRIQMVFQDPYASLNPRKTIGRIIADGPMAHGVPARAAHDKARELIQLVGLSVDALERYPHEFSGGQRQRIGIARALALEPEVVVADEAVSALDVSVQAQILLLLRDLKQRLAMSLIFITHDLRVAAQICDRIAVMQRGRIVEIGDTAAVFADPQHAYTRELLAAVPGRRHSSPHVPNKA</sequence>
<reference evidence="10 11" key="1">
    <citation type="submission" date="2019-04" db="EMBL/GenBank/DDBJ databases">
        <title>Phreatobacter aquaticus sp. nov.</title>
        <authorList>
            <person name="Choi A."/>
        </authorList>
    </citation>
    <scope>NUCLEOTIDE SEQUENCE [LARGE SCALE GENOMIC DNA]</scope>
    <source>
        <strain evidence="10 11">KCTC 52518</strain>
    </source>
</reference>
<evidence type="ECO:0000313" key="11">
    <source>
        <dbReference type="Proteomes" id="UP000298781"/>
    </source>
</evidence>
<evidence type="ECO:0000256" key="2">
    <source>
        <dbReference type="ARBA" id="ARBA00005417"/>
    </source>
</evidence>
<dbReference type="AlphaFoldDB" id="A0A4D7B4C8"/>
<dbReference type="InterPro" id="IPR050388">
    <property type="entry name" value="ABC_Ni/Peptide_Import"/>
</dbReference>
<gene>
    <name evidence="10" type="ORF">E8M01_10005</name>
</gene>
<keyword evidence="11" id="KW-1185">Reference proteome</keyword>
<dbReference type="InterPro" id="IPR027417">
    <property type="entry name" value="P-loop_NTPase"/>
</dbReference>
<dbReference type="InterPro" id="IPR013563">
    <property type="entry name" value="Oligopep_ABC_C"/>
</dbReference>
<dbReference type="PANTHER" id="PTHR43297:SF2">
    <property type="entry name" value="DIPEPTIDE TRANSPORT ATP-BINDING PROTEIN DPPD"/>
    <property type="match status" value="1"/>
</dbReference>
<dbReference type="GO" id="GO:0016887">
    <property type="term" value="F:ATP hydrolysis activity"/>
    <property type="evidence" value="ECO:0007669"/>
    <property type="project" value="InterPro"/>
</dbReference>
<name>A0A4D7B4C8_9HYPH</name>
<evidence type="ECO:0000256" key="3">
    <source>
        <dbReference type="ARBA" id="ARBA00022448"/>
    </source>
</evidence>
<keyword evidence="3" id="KW-0813">Transport</keyword>
<dbReference type="CDD" id="cd03257">
    <property type="entry name" value="ABC_NikE_OppD_transporters"/>
    <property type="match status" value="2"/>
</dbReference>
<dbReference type="KEGG" id="pstg:E8M01_10005"/>
<dbReference type="InterPro" id="IPR017871">
    <property type="entry name" value="ABC_transporter-like_CS"/>
</dbReference>
<dbReference type="SUPFAM" id="SSF52540">
    <property type="entry name" value="P-loop containing nucleoside triphosphate hydrolases"/>
    <property type="match status" value="2"/>
</dbReference>
<dbReference type="GO" id="GO:0005524">
    <property type="term" value="F:ATP binding"/>
    <property type="evidence" value="ECO:0007669"/>
    <property type="project" value="UniProtKB-KW"/>
</dbReference>
<feature type="domain" description="ABC transporter" evidence="9">
    <location>
        <begin position="49"/>
        <end position="299"/>
    </location>
</feature>
<evidence type="ECO:0000256" key="7">
    <source>
        <dbReference type="ARBA" id="ARBA00023136"/>
    </source>
</evidence>
<evidence type="ECO:0000256" key="8">
    <source>
        <dbReference type="SAM" id="MobiDB-lite"/>
    </source>
</evidence>